<feature type="transmembrane region" description="Helical" evidence="10">
    <location>
        <begin position="182"/>
        <end position="202"/>
    </location>
</feature>
<accession>A0AAD9QDB7</accession>
<reference evidence="12" key="1">
    <citation type="journal article" date="2023" name="G3 (Bethesda)">
        <title>Whole genome assembly and annotation of the endangered Caribbean coral Acropora cervicornis.</title>
        <authorList>
            <person name="Selwyn J.D."/>
            <person name="Vollmer S.V."/>
        </authorList>
    </citation>
    <scope>NUCLEOTIDE SEQUENCE</scope>
    <source>
        <strain evidence="12">K2</strain>
    </source>
</reference>
<feature type="transmembrane region" description="Helical" evidence="10">
    <location>
        <begin position="264"/>
        <end position="285"/>
    </location>
</feature>
<feature type="domain" description="G-protein coupled receptors family 1 profile" evidence="11">
    <location>
        <begin position="636"/>
        <end position="881"/>
    </location>
</feature>
<dbReference type="InterPro" id="IPR017452">
    <property type="entry name" value="GPCR_Rhodpsn_7TM"/>
</dbReference>
<feature type="transmembrane region" description="Helical" evidence="10">
    <location>
        <begin position="943"/>
        <end position="962"/>
    </location>
</feature>
<feature type="transmembrane region" description="Helical" evidence="10">
    <location>
        <begin position="704"/>
        <end position="726"/>
    </location>
</feature>
<feature type="transmembrane region" description="Helical" evidence="10">
    <location>
        <begin position="151"/>
        <end position="170"/>
    </location>
</feature>
<comment type="caution">
    <text evidence="12">The sequence shown here is derived from an EMBL/GenBank/DDBJ whole genome shotgun (WGS) entry which is preliminary data.</text>
</comment>
<dbReference type="PANTHER" id="PTHR24249:SF372">
    <property type="entry name" value="G-PROTEIN COUPLED RECEPTORS FAMILY 1 PROFILE DOMAIN-CONTAINING PROTEIN"/>
    <property type="match status" value="1"/>
</dbReference>
<dbReference type="EMBL" id="JARQWQ010000041">
    <property type="protein sequence ID" value="KAK2559110.1"/>
    <property type="molecule type" value="Genomic_DNA"/>
</dbReference>
<comment type="similarity">
    <text evidence="9">Belongs to the G-protein coupled receptor 1 family.</text>
</comment>
<keyword evidence="3 9" id="KW-0812">Transmembrane</keyword>
<keyword evidence="7 9" id="KW-0675">Receptor</keyword>
<feature type="transmembrane region" description="Helical" evidence="10">
    <location>
        <begin position="231"/>
        <end position="252"/>
    </location>
</feature>
<keyword evidence="2" id="KW-1003">Cell membrane</keyword>
<feature type="transmembrane region" description="Helical" evidence="10">
    <location>
        <begin position="747"/>
        <end position="768"/>
    </location>
</feature>
<evidence type="ECO:0000256" key="4">
    <source>
        <dbReference type="ARBA" id="ARBA00022989"/>
    </source>
</evidence>
<dbReference type="SMART" id="SM01381">
    <property type="entry name" value="7TM_GPCR_Srsx"/>
    <property type="match status" value="1"/>
</dbReference>
<dbReference type="Proteomes" id="UP001249851">
    <property type="component" value="Unassembled WGS sequence"/>
</dbReference>
<dbReference type="AlphaFoldDB" id="A0AAD9QDB7"/>
<dbReference type="Gene3D" id="1.20.1070.10">
    <property type="entry name" value="Rhodopsin 7-helix transmembrane proteins"/>
    <property type="match status" value="3"/>
</dbReference>
<reference evidence="12" key="2">
    <citation type="journal article" date="2023" name="Science">
        <title>Genomic signatures of disease resistance in endangered staghorn corals.</title>
        <authorList>
            <person name="Vollmer S.V."/>
            <person name="Selwyn J.D."/>
            <person name="Despard B.A."/>
            <person name="Roesel C.L."/>
        </authorList>
    </citation>
    <scope>NUCLEOTIDE SEQUENCE</scope>
    <source>
        <strain evidence="12">K2</strain>
    </source>
</reference>
<evidence type="ECO:0000256" key="3">
    <source>
        <dbReference type="ARBA" id="ARBA00022692"/>
    </source>
</evidence>
<dbReference type="InterPro" id="IPR050569">
    <property type="entry name" value="TAAR"/>
</dbReference>
<evidence type="ECO:0000256" key="5">
    <source>
        <dbReference type="ARBA" id="ARBA00023040"/>
    </source>
</evidence>
<keyword evidence="6 10" id="KW-0472">Membrane</keyword>
<feature type="transmembrane region" description="Helical" evidence="10">
    <location>
        <begin position="857"/>
        <end position="883"/>
    </location>
</feature>
<keyword evidence="5 9" id="KW-0297">G-protein coupled receptor</keyword>
<feature type="transmembrane region" description="Helical" evidence="10">
    <location>
        <begin position="830"/>
        <end position="851"/>
    </location>
</feature>
<evidence type="ECO:0000256" key="7">
    <source>
        <dbReference type="ARBA" id="ARBA00023170"/>
    </source>
</evidence>
<keyword evidence="13" id="KW-1185">Reference proteome</keyword>
<organism evidence="12 13">
    <name type="scientific">Acropora cervicornis</name>
    <name type="common">Staghorn coral</name>
    <dbReference type="NCBI Taxonomy" id="6130"/>
    <lineage>
        <taxon>Eukaryota</taxon>
        <taxon>Metazoa</taxon>
        <taxon>Cnidaria</taxon>
        <taxon>Anthozoa</taxon>
        <taxon>Hexacorallia</taxon>
        <taxon>Scleractinia</taxon>
        <taxon>Astrocoeniina</taxon>
        <taxon>Acroporidae</taxon>
        <taxon>Acropora</taxon>
    </lineage>
</organism>
<feature type="transmembrane region" description="Helical" evidence="10">
    <location>
        <begin position="445"/>
        <end position="465"/>
    </location>
</feature>
<evidence type="ECO:0000313" key="13">
    <source>
        <dbReference type="Proteomes" id="UP001249851"/>
    </source>
</evidence>
<evidence type="ECO:0000256" key="6">
    <source>
        <dbReference type="ARBA" id="ARBA00023136"/>
    </source>
</evidence>
<gene>
    <name evidence="12" type="ORF">P5673_018227</name>
</gene>
<evidence type="ECO:0000256" key="8">
    <source>
        <dbReference type="ARBA" id="ARBA00023224"/>
    </source>
</evidence>
<feature type="transmembrane region" description="Helical" evidence="10">
    <location>
        <begin position="522"/>
        <end position="545"/>
    </location>
</feature>
<dbReference type="PRINTS" id="PR00237">
    <property type="entry name" value="GPCRRHODOPSN"/>
</dbReference>
<dbReference type="PROSITE" id="PS50262">
    <property type="entry name" value="G_PROTEIN_RECEP_F1_2"/>
    <property type="match status" value="3"/>
</dbReference>
<dbReference type="Pfam" id="PF00001">
    <property type="entry name" value="7tm_1"/>
    <property type="match status" value="5"/>
</dbReference>
<feature type="transmembrane region" description="Helical" evidence="10">
    <location>
        <begin position="315"/>
        <end position="343"/>
    </location>
</feature>
<dbReference type="SUPFAM" id="SSF81321">
    <property type="entry name" value="Family A G protein-coupled receptor-like"/>
    <property type="match status" value="3"/>
</dbReference>
<protein>
    <submittedName>
        <fullName evidence="12">Melanocortin receptor 4</fullName>
    </submittedName>
</protein>
<evidence type="ECO:0000256" key="2">
    <source>
        <dbReference type="ARBA" id="ARBA00022475"/>
    </source>
</evidence>
<dbReference type="GO" id="GO:0004930">
    <property type="term" value="F:G protein-coupled receptor activity"/>
    <property type="evidence" value="ECO:0007669"/>
    <property type="project" value="UniProtKB-KW"/>
</dbReference>
<dbReference type="CDD" id="cd00637">
    <property type="entry name" value="7tm_classA_rhodopsin-like"/>
    <property type="match status" value="3"/>
</dbReference>
<feature type="transmembrane region" description="Helical" evidence="10">
    <location>
        <begin position="416"/>
        <end position="433"/>
    </location>
</feature>
<feature type="transmembrane region" description="Helical" evidence="10">
    <location>
        <begin position="657"/>
        <end position="684"/>
    </location>
</feature>
<feature type="transmembrane region" description="Helical" evidence="10">
    <location>
        <begin position="355"/>
        <end position="382"/>
    </location>
</feature>
<proteinExistence type="inferred from homology"/>
<evidence type="ECO:0000256" key="10">
    <source>
        <dbReference type="SAM" id="Phobius"/>
    </source>
</evidence>
<feature type="transmembrane region" description="Helical" evidence="10">
    <location>
        <begin position="471"/>
        <end position="491"/>
    </location>
</feature>
<feature type="transmembrane region" description="Helical" evidence="10">
    <location>
        <begin position="1012"/>
        <end position="1039"/>
    </location>
</feature>
<comment type="subcellular location">
    <subcellularLocation>
        <location evidence="1">Cell membrane</location>
        <topology evidence="1">Multi-pass membrane protein</topology>
    </subcellularLocation>
</comment>
<sequence>MAEQVCLGILQRQTQVVQHDKALMLSLCVLNFFCSFTASIGNLLVIYALLKASFIPSNVKNMFLSLALSDLAVGVFVQPIYGVVTAAILMKTANENYNYDYLCPTIVIVSHASGYLLAVTSFLNITAIAIDRLLALSLHLRYVELITPKRVAISLGTIWFISGVTTSLYMTFPKVNSSVTVILQFVGLVLTAAANIRIYQIVRYHQAKIRRQLQFDEAKEKIRERNSSVNALYLFALFFACYLPNLCAAILLVVNRSDISFRAIYNGTAFLVLLNSSLNPFIYCWRYREMRHIMKKTACDQRLQRQTQVVQHYSILMLTLCVLNLLSSLVASIGNSLVIYALWKASTIPANLKKLFLGLAFSDLAVGLFAQPLYGIITAVLFKKKTTPSYNFEYLCPTIYFVNFVSSYFLAVVTFITVTAIAVDRLLAVFLHLRYRAIVTAKRVVITLVTIWIISGITTSLYMSFPEYNSIVTVVLEIAGLFLTTVAYTRIYQVVKYHQLQIQVQYNDARDRLRERRSAINALYVFAIFVACYLPNLFAAILLIADPFRNSFLAAYHVTAFFVLLNSSVNPFVYYWRYREMRAIMKHVLSKFALAMAEAVCKLRLADLVKVAIQYRSFMYSLCVLNMINSLVASLGNFLVIRALWKSSSIPCNLRKFFISLALSDLAVGLWAELLYGAVIAVMLSETGSGNRKPPEYLCPSLITFSYFLGSFLACASFLNITAIAVDRHLALCLHLRYQEIVTSKRVVRALVCLWTVSVIYSAVFVSVYKISSVGTIVIEVSGLLVAAVAYIRIYQVVRYHQVTIERHLQLQYEQAVELLREKKSAINCLFVYLAFVTCYLPHLCAIILMIVRSTSISLVAAYHGTSFVLLLNSSLNPILYCWRYREIREIGSPWRTDYATEVGLLPQPMLGVIAAVMPKEVANGNATADFNHLCPKILNVGYFSYFFVTCAFLFTISATSVDRLLALTLHLRYQELAITNRVIKSLEIMAVPICNKRLEELTQLAKFHEGFLMSLCVLNFVFCLTATVGNLLVIQALWQASLMPENLRKLWNVRSANACLHYGSYSAHDIQGEF</sequence>
<feature type="transmembrane region" description="Helical" evidence="10">
    <location>
        <begin position="62"/>
        <end position="88"/>
    </location>
</feature>
<feature type="transmembrane region" description="Helical" evidence="10">
    <location>
        <begin position="774"/>
        <end position="792"/>
    </location>
</feature>
<feature type="domain" description="G-protein coupled receptors family 1 profile" evidence="11">
    <location>
        <begin position="334"/>
        <end position="574"/>
    </location>
</feature>
<dbReference type="PROSITE" id="PS00237">
    <property type="entry name" value="G_PROTEIN_RECEP_F1_1"/>
    <property type="match status" value="1"/>
</dbReference>
<feature type="transmembrane region" description="Helical" evidence="10">
    <location>
        <begin position="551"/>
        <end position="576"/>
    </location>
</feature>
<dbReference type="PANTHER" id="PTHR24249">
    <property type="entry name" value="HISTAMINE RECEPTOR-RELATED G-PROTEIN COUPLED RECEPTOR"/>
    <property type="match status" value="1"/>
</dbReference>
<dbReference type="GO" id="GO:0005886">
    <property type="term" value="C:plasma membrane"/>
    <property type="evidence" value="ECO:0007669"/>
    <property type="project" value="UniProtKB-SubCell"/>
</dbReference>
<evidence type="ECO:0000259" key="11">
    <source>
        <dbReference type="PROSITE" id="PS50262"/>
    </source>
</evidence>
<feature type="transmembrane region" description="Helical" evidence="10">
    <location>
        <begin position="22"/>
        <end position="50"/>
    </location>
</feature>
<feature type="transmembrane region" description="Helical" evidence="10">
    <location>
        <begin position="108"/>
        <end position="130"/>
    </location>
</feature>
<feature type="transmembrane region" description="Helical" evidence="10">
    <location>
        <begin position="394"/>
        <end position="410"/>
    </location>
</feature>
<evidence type="ECO:0000256" key="9">
    <source>
        <dbReference type="RuleBase" id="RU000688"/>
    </source>
</evidence>
<dbReference type="InterPro" id="IPR000276">
    <property type="entry name" value="GPCR_Rhodpsn"/>
</dbReference>
<keyword evidence="4 10" id="KW-1133">Transmembrane helix</keyword>
<keyword evidence="8 9" id="KW-0807">Transducer</keyword>
<evidence type="ECO:0000313" key="12">
    <source>
        <dbReference type="EMBL" id="KAK2559110.1"/>
    </source>
</evidence>
<name>A0AAD9QDB7_ACRCE</name>
<feature type="domain" description="G-protein coupled receptors family 1 profile" evidence="11">
    <location>
        <begin position="41"/>
        <end position="283"/>
    </location>
</feature>
<evidence type="ECO:0000256" key="1">
    <source>
        <dbReference type="ARBA" id="ARBA00004651"/>
    </source>
</evidence>